<dbReference type="Proteomes" id="UP000095287">
    <property type="component" value="Unplaced"/>
</dbReference>
<keyword evidence="1" id="KW-1133">Transmembrane helix</keyword>
<feature type="transmembrane region" description="Helical" evidence="1">
    <location>
        <begin position="261"/>
        <end position="291"/>
    </location>
</feature>
<dbReference type="WBParaSite" id="L893_g19349.t1">
    <property type="protein sequence ID" value="L893_g19349.t1"/>
    <property type="gene ID" value="L893_g19349"/>
</dbReference>
<keyword evidence="1" id="KW-0812">Transmembrane</keyword>
<protein>
    <submittedName>
        <fullName evidence="3">G_PROTEIN_RECEP_F1_2 domain-containing protein</fullName>
    </submittedName>
</protein>
<name>A0A1I7YTI8_9BILA</name>
<feature type="transmembrane region" description="Helical" evidence="1">
    <location>
        <begin position="29"/>
        <end position="49"/>
    </location>
</feature>
<feature type="transmembrane region" description="Helical" evidence="1">
    <location>
        <begin position="61"/>
        <end position="85"/>
    </location>
</feature>
<feature type="transmembrane region" description="Helical" evidence="1">
    <location>
        <begin position="386"/>
        <end position="406"/>
    </location>
</feature>
<organism evidence="2 3">
    <name type="scientific">Steinernema glaseri</name>
    <dbReference type="NCBI Taxonomy" id="37863"/>
    <lineage>
        <taxon>Eukaryota</taxon>
        <taxon>Metazoa</taxon>
        <taxon>Ecdysozoa</taxon>
        <taxon>Nematoda</taxon>
        <taxon>Chromadorea</taxon>
        <taxon>Rhabditida</taxon>
        <taxon>Tylenchina</taxon>
        <taxon>Panagrolaimomorpha</taxon>
        <taxon>Strongyloidoidea</taxon>
        <taxon>Steinernematidae</taxon>
        <taxon>Steinernema</taxon>
    </lineage>
</organism>
<proteinExistence type="predicted"/>
<feature type="transmembrane region" description="Helical" evidence="1">
    <location>
        <begin position="312"/>
        <end position="339"/>
    </location>
</feature>
<reference evidence="3" key="1">
    <citation type="submission" date="2016-11" db="UniProtKB">
        <authorList>
            <consortium name="WormBaseParasite"/>
        </authorList>
    </citation>
    <scope>IDENTIFICATION</scope>
</reference>
<dbReference type="AlphaFoldDB" id="A0A1I7YTI8"/>
<sequence length="452" mass="50705">MSSASENASTNSTRLVVGNLFPNNPPLQIVVSTINLVNIAFVLFVSFKIGRSDLSRLYTLWLYFVAAPGDVLQIIISVLQIFGVVDSSGNYYRDYHDWVQITGKLAVDISGSVYRVLCLLMLIATFMSYTFPFAFQKVFHQKYVNSIPCVWFCLVPGMDEAYGIEMDPRENGSRDNRSWGEWILGRWIPPKELDVFWDPLSQRSIVQLPSNYLVASSGVNPWRRNALYLGGVLFCVAQILYNNVQTIVTILFPLPEDITTVWYLSVQGIIATITFLNILFYFLAISVILLYGRKQTNAGNTRSTHRRQLLSVIVYATMPNVLIVLSQIANGFMIAIAALPLEVRTADNPLITTSSTFIRAARYAGYARVPILTISTFVAFTPYRRALMALIPARVPILTISTFVAFTPYRRALMALIPVRFKVIQVLSIEQAAPTQTNSVSSPQFPNARGYQ</sequence>
<keyword evidence="1" id="KW-0472">Membrane</keyword>
<keyword evidence="2" id="KW-1185">Reference proteome</keyword>
<accession>A0A1I7YTI8</accession>
<evidence type="ECO:0000313" key="3">
    <source>
        <dbReference type="WBParaSite" id="L893_g19349.t1"/>
    </source>
</evidence>
<feature type="transmembrane region" description="Helical" evidence="1">
    <location>
        <begin position="113"/>
        <end position="135"/>
    </location>
</feature>
<evidence type="ECO:0000256" key="1">
    <source>
        <dbReference type="SAM" id="Phobius"/>
    </source>
</evidence>
<evidence type="ECO:0000313" key="2">
    <source>
        <dbReference type="Proteomes" id="UP000095287"/>
    </source>
</evidence>